<organism evidence="2 3">
    <name type="scientific">Postia placenta MAD-698-R-SB12</name>
    <dbReference type="NCBI Taxonomy" id="670580"/>
    <lineage>
        <taxon>Eukaryota</taxon>
        <taxon>Fungi</taxon>
        <taxon>Dikarya</taxon>
        <taxon>Basidiomycota</taxon>
        <taxon>Agaricomycotina</taxon>
        <taxon>Agaricomycetes</taxon>
        <taxon>Polyporales</taxon>
        <taxon>Adustoporiaceae</taxon>
        <taxon>Rhodonia</taxon>
    </lineage>
</organism>
<evidence type="ECO:0000313" key="3">
    <source>
        <dbReference type="Proteomes" id="UP000194127"/>
    </source>
</evidence>
<gene>
    <name evidence="2" type="ORF">POSPLADRAFT_1103829</name>
</gene>
<dbReference type="EMBL" id="KZ110595">
    <property type="protein sequence ID" value="OSX63674.1"/>
    <property type="molecule type" value="Genomic_DNA"/>
</dbReference>
<name>A0A1X6N4Z1_9APHY</name>
<feature type="region of interest" description="Disordered" evidence="1">
    <location>
        <begin position="1"/>
        <end position="33"/>
    </location>
</feature>
<protein>
    <submittedName>
        <fullName evidence="2">Uncharacterized protein</fullName>
    </submittedName>
</protein>
<keyword evidence="3" id="KW-1185">Reference proteome</keyword>
<dbReference type="Proteomes" id="UP000194127">
    <property type="component" value="Unassembled WGS sequence"/>
</dbReference>
<dbReference type="AlphaFoldDB" id="A0A1X6N4Z1"/>
<sequence>ARKLGRTSSWGPEAPIVVYNDPAQSRGQTRSPCRRTGCSNNLAIYPILLHLHV</sequence>
<proteinExistence type="predicted"/>
<dbReference type="RefSeq" id="XP_024340468.1">
    <property type="nucleotide sequence ID" value="XM_024483251.1"/>
</dbReference>
<feature type="non-terminal residue" evidence="2">
    <location>
        <position position="1"/>
    </location>
</feature>
<accession>A0A1X6N4Z1</accession>
<feature type="compositionally biased region" description="Polar residues" evidence="1">
    <location>
        <begin position="1"/>
        <end position="10"/>
    </location>
</feature>
<evidence type="ECO:0000313" key="2">
    <source>
        <dbReference type="EMBL" id="OSX63674.1"/>
    </source>
</evidence>
<feature type="compositionally biased region" description="Polar residues" evidence="1">
    <location>
        <begin position="22"/>
        <end position="33"/>
    </location>
</feature>
<dbReference type="GeneID" id="36328200"/>
<evidence type="ECO:0000256" key="1">
    <source>
        <dbReference type="SAM" id="MobiDB-lite"/>
    </source>
</evidence>
<reference evidence="2 3" key="1">
    <citation type="submission" date="2017-04" db="EMBL/GenBank/DDBJ databases">
        <title>Genome Sequence of the Model Brown-Rot Fungus Postia placenta SB12.</title>
        <authorList>
            <consortium name="DOE Joint Genome Institute"/>
            <person name="Gaskell J."/>
            <person name="Kersten P."/>
            <person name="Larrondo L.F."/>
            <person name="Canessa P."/>
            <person name="Martinez D."/>
            <person name="Hibbett D."/>
            <person name="Schmoll M."/>
            <person name="Kubicek C.P."/>
            <person name="Martinez A.T."/>
            <person name="Yadav J."/>
            <person name="Master E."/>
            <person name="Magnuson J.K."/>
            <person name="James T."/>
            <person name="Yaver D."/>
            <person name="Berka R."/>
            <person name="Labutti K."/>
            <person name="Lipzen A."/>
            <person name="Aerts A."/>
            <person name="Barry K."/>
            <person name="Henrissat B."/>
            <person name="Blanchette R."/>
            <person name="Grigoriev I."/>
            <person name="Cullen D."/>
        </authorList>
    </citation>
    <scope>NUCLEOTIDE SEQUENCE [LARGE SCALE GENOMIC DNA]</scope>
    <source>
        <strain evidence="2 3">MAD-698-R-SB12</strain>
    </source>
</reference>
<feature type="non-terminal residue" evidence="2">
    <location>
        <position position="53"/>
    </location>
</feature>